<keyword evidence="5" id="KW-0539">Nucleus</keyword>
<evidence type="ECO:0000259" key="7">
    <source>
        <dbReference type="PROSITE" id="PS50863"/>
    </source>
</evidence>
<name>A0AAV3NT24_LITER</name>
<dbReference type="EMBL" id="BAABME010015644">
    <property type="protein sequence ID" value="GAA0142261.1"/>
    <property type="molecule type" value="Genomic_DNA"/>
</dbReference>
<gene>
    <name evidence="8" type="ORF">LIER_35544</name>
</gene>
<dbReference type="GO" id="GO:0005634">
    <property type="term" value="C:nucleus"/>
    <property type="evidence" value="ECO:0007669"/>
    <property type="project" value="UniProtKB-SubCell"/>
</dbReference>
<evidence type="ECO:0000313" key="8">
    <source>
        <dbReference type="EMBL" id="GAA0142261.1"/>
    </source>
</evidence>
<dbReference type="GO" id="GO:0003677">
    <property type="term" value="F:DNA binding"/>
    <property type="evidence" value="ECO:0007669"/>
    <property type="project" value="UniProtKB-KW"/>
</dbReference>
<reference evidence="8 9" key="1">
    <citation type="submission" date="2024-01" db="EMBL/GenBank/DDBJ databases">
        <title>The complete chloroplast genome sequence of Lithospermum erythrorhizon: insights into the phylogenetic relationship among Boraginaceae species and the maternal lineages of purple gromwells.</title>
        <authorList>
            <person name="Okada T."/>
            <person name="Watanabe K."/>
        </authorList>
    </citation>
    <scope>NUCLEOTIDE SEQUENCE [LARGE SCALE GENOMIC DNA]</scope>
</reference>
<keyword evidence="9" id="KW-1185">Reference proteome</keyword>
<feature type="region of interest" description="Disordered" evidence="6">
    <location>
        <begin position="259"/>
        <end position="286"/>
    </location>
</feature>
<dbReference type="PANTHER" id="PTHR31140:SF73">
    <property type="entry name" value="B3 DOMAIN-CONTAINING TRANSCRIPTION FACTOR FUS3"/>
    <property type="match status" value="1"/>
</dbReference>
<evidence type="ECO:0000313" key="9">
    <source>
        <dbReference type="Proteomes" id="UP001454036"/>
    </source>
</evidence>
<feature type="compositionally biased region" description="Basic and acidic residues" evidence="6">
    <location>
        <begin position="377"/>
        <end position="393"/>
    </location>
</feature>
<dbReference type="CDD" id="cd10017">
    <property type="entry name" value="B3_DNA"/>
    <property type="match status" value="1"/>
</dbReference>
<keyword evidence="2" id="KW-0805">Transcription regulation</keyword>
<evidence type="ECO:0000256" key="6">
    <source>
        <dbReference type="SAM" id="MobiDB-lite"/>
    </source>
</evidence>
<sequence length="481" mass="53859">MMVKTKAYGEFGSGGKRRFVRQNSSIGKGNNSFPYKRNMHPITRSKGLSNGISSCLIAFGPRPLAGCLKTLSTFSIPAASSTWLLSSARWPEKLGQPMAAEGCSWLITKKRLSGVRKKCFTSLTPFAFPKVKPKQSFFTYNISHVPPPPLSRGNLKFLFEKRLQKSDVGSLKRVILPKHPTEKYLPTLESKEGFFIWMDDMDGEHVWKFKFRYWPNNTSRMYVLESTGDFTDEHNLEEGDHILFYQDCDSDDYVVQGKKAKGPKDTDIDYEVQDSSSEVSDDDTCDDDLPCEATSPLKQEENGVINYFVYRDCSSTKFHSNKLKNIMEDIPPDCPLFPPAEGEGGDDDIDKYLCLEGPESSRNSAVVGTGVVRSEEALTKQDEESKGVAHEDEGNSNNQIDNARQVAINLPPVEQVISLKGGLIATTPAKDFENLDDLILCAPDYDLEEIALKVDEWGMPYGYETSLTKDPSFDFWPNGGF</sequence>
<proteinExistence type="predicted"/>
<dbReference type="PANTHER" id="PTHR31140">
    <property type="entry name" value="B3 DOMAIN-CONTAINING TRANSCRIPTION FACTOR ABI3"/>
    <property type="match status" value="1"/>
</dbReference>
<dbReference type="InterPro" id="IPR015300">
    <property type="entry name" value="DNA-bd_pseudobarrel_sf"/>
</dbReference>
<dbReference type="SMART" id="SM01019">
    <property type="entry name" value="B3"/>
    <property type="match status" value="1"/>
</dbReference>
<dbReference type="InterPro" id="IPR044800">
    <property type="entry name" value="LEC2-like"/>
</dbReference>
<dbReference type="GO" id="GO:0003700">
    <property type="term" value="F:DNA-binding transcription factor activity"/>
    <property type="evidence" value="ECO:0007669"/>
    <property type="project" value="InterPro"/>
</dbReference>
<comment type="subcellular location">
    <subcellularLocation>
        <location evidence="1">Nucleus</location>
    </subcellularLocation>
</comment>
<feature type="domain" description="TF-B3" evidence="7">
    <location>
        <begin position="159"/>
        <end position="261"/>
    </location>
</feature>
<accession>A0AAV3NT24</accession>
<dbReference type="PROSITE" id="PS50863">
    <property type="entry name" value="B3"/>
    <property type="match status" value="1"/>
</dbReference>
<evidence type="ECO:0000256" key="3">
    <source>
        <dbReference type="ARBA" id="ARBA00023125"/>
    </source>
</evidence>
<dbReference type="SUPFAM" id="SSF101936">
    <property type="entry name" value="DNA-binding pseudobarrel domain"/>
    <property type="match status" value="1"/>
</dbReference>
<dbReference type="AlphaFoldDB" id="A0AAV3NT24"/>
<dbReference type="Gene3D" id="2.40.330.10">
    <property type="entry name" value="DNA-binding pseudobarrel domain"/>
    <property type="match status" value="1"/>
</dbReference>
<feature type="region of interest" description="Disordered" evidence="6">
    <location>
        <begin position="377"/>
        <end position="399"/>
    </location>
</feature>
<protein>
    <submittedName>
        <fullName evidence="8">DNA-binding transcription factor</fullName>
    </submittedName>
</protein>
<evidence type="ECO:0000256" key="2">
    <source>
        <dbReference type="ARBA" id="ARBA00023015"/>
    </source>
</evidence>
<dbReference type="Pfam" id="PF02362">
    <property type="entry name" value="B3"/>
    <property type="match status" value="1"/>
</dbReference>
<dbReference type="InterPro" id="IPR003340">
    <property type="entry name" value="B3_DNA-bd"/>
</dbReference>
<keyword evidence="3 8" id="KW-0238">DNA-binding</keyword>
<dbReference type="Proteomes" id="UP001454036">
    <property type="component" value="Unassembled WGS sequence"/>
</dbReference>
<evidence type="ECO:0000256" key="1">
    <source>
        <dbReference type="ARBA" id="ARBA00004123"/>
    </source>
</evidence>
<evidence type="ECO:0000256" key="4">
    <source>
        <dbReference type="ARBA" id="ARBA00023163"/>
    </source>
</evidence>
<evidence type="ECO:0000256" key="5">
    <source>
        <dbReference type="ARBA" id="ARBA00023242"/>
    </source>
</evidence>
<organism evidence="8 9">
    <name type="scientific">Lithospermum erythrorhizon</name>
    <name type="common">Purple gromwell</name>
    <name type="synonym">Lithospermum officinale var. erythrorhizon</name>
    <dbReference type="NCBI Taxonomy" id="34254"/>
    <lineage>
        <taxon>Eukaryota</taxon>
        <taxon>Viridiplantae</taxon>
        <taxon>Streptophyta</taxon>
        <taxon>Embryophyta</taxon>
        <taxon>Tracheophyta</taxon>
        <taxon>Spermatophyta</taxon>
        <taxon>Magnoliopsida</taxon>
        <taxon>eudicotyledons</taxon>
        <taxon>Gunneridae</taxon>
        <taxon>Pentapetalae</taxon>
        <taxon>asterids</taxon>
        <taxon>lamiids</taxon>
        <taxon>Boraginales</taxon>
        <taxon>Boraginaceae</taxon>
        <taxon>Boraginoideae</taxon>
        <taxon>Lithospermeae</taxon>
        <taxon>Lithospermum</taxon>
    </lineage>
</organism>
<keyword evidence="4" id="KW-0804">Transcription</keyword>
<comment type="caution">
    <text evidence="8">The sequence shown here is derived from an EMBL/GenBank/DDBJ whole genome shotgun (WGS) entry which is preliminary data.</text>
</comment>